<gene>
    <name evidence="1" type="ORF">R4596rev_00044</name>
</gene>
<organism evidence="1 2">
    <name type="scientific">Escherichia phage vB_EcoP_R4596</name>
    <dbReference type="NCBI Taxonomy" id="2508204"/>
    <lineage>
        <taxon>Viruses</taxon>
        <taxon>Duplodnaviria</taxon>
        <taxon>Heunggongvirae</taxon>
        <taxon>Uroviricota</taxon>
        <taxon>Caudoviricetes</taxon>
        <taxon>Autographivirales</taxon>
        <taxon>Autosignataviridae</taxon>
        <taxon>Molineuxvirinae</taxon>
        <taxon>Rodentiumvirus</taxon>
        <taxon>Rodentiumvirus R4596</taxon>
    </lineage>
</organism>
<evidence type="ECO:0000313" key="2">
    <source>
        <dbReference type="Proteomes" id="UP000306923"/>
    </source>
</evidence>
<protein>
    <submittedName>
        <fullName evidence="1">Uncharacterized protein</fullName>
    </submittedName>
</protein>
<name>A0A482MRH1_9CAUD</name>
<keyword evidence="2" id="KW-1185">Reference proteome</keyword>
<dbReference type="Proteomes" id="UP000306923">
    <property type="component" value="Segment"/>
</dbReference>
<accession>A0A482MRH1</accession>
<evidence type="ECO:0000313" key="1">
    <source>
        <dbReference type="EMBL" id="QBQ76607.1"/>
    </source>
</evidence>
<proteinExistence type="predicted"/>
<sequence>MLGVTGQRNKNVATKVVADLATAATVEELRDTHNSINRADLSGKQEGSVVLVKKEDGNYSIFVATGSKPTDVWKELSPTIPEQEMPAEYIDMVDIQIHQDSASNLRMDSSRTSLIQTPMWDTEGELLFRNTLSATCSCTILADGASGVRQDFNFKINGILEQEEQYYDIDTLMCSIHSATTTNGLTLCMPDVKSAKTNKMVVKVDTMQSLTMSFDLNFLVEWTSPTRLL</sequence>
<dbReference type="EMBL" id="MK373771">
    <property type="protein sequence ID" value="QBQ76607.1"/>
    <property type="molecule type" value="Genomic_DNA"/>
</dbReference>
<reference evidence="1 2" key="1">
    <citation type="submission" date="2019-01" db="EMBL/GenBank/DDBJ databases">
        <title>Still something new to discover - new insights into E. coli phage diversity and taxonomy.</title>
        <authorList>
            <person name="Korf I.H.E."/>
            <person name="Adriaennsens E."/>
            <person name="Dreiseikelmann B."/>
            <person name="Kropinski A."/>
            <person name="Nimtz M."/>
            <person name="Meier-Kolthoff J.P."/>
            <person name="Rohde M."/>
            <person name="van Raaij M."/>
            <person name="Wittmann J."/>
        </authorList>
    </citation>
    <scope>NUCLEOTIDE SEQUENCE [LARGE SCALE GENOMIC DNA]</scope>
</reference>